<evidence type="ECO:0000256" key="5">
    <source>
        <dbReference type="ARBA" id="ARBA00022989"/>
    </source>
</evidence>
<dbReference type="EMBL" id="CP102290">
    <property type="protein sequence ID" value="UWP61262.1"/>
    <property type="molecule type" value="Genomic_DNA"/>
</dbReference>
<comment type="subcellular location">
    <subcellularLocation>
        <location evidence="1 7">Cell membrane</location>
        <topology evidence="1 7">Multi-pass membrane protein</topology>
    </subcellularLocation>
</comment>
<feature type="transmembrane region" description="Helical" evidence="7">
    <location>
        <begin position="164"/>
        <end position="186"/>
    </location>
</feature>
<feature type="transmembrane region" description="Helical" evidence="7">
    <location>
        <begin position="80"/>
        <end position="101"/>
    </location>
</feature>
<gene>
    <name evidence="9" type="ORF">NQ502_09635</name>
</gene>
<accession>A0ABY5VLG5</accession>
<evidence type="ECO:0000256" key="3">
    <source>
        <dbReference type="ARBA" id="ARBA00022475"/>
    </source>
</evidence>
<name>A0ABY5VLG5_9FIRM</name>
<evidence type="ECO:0000313" key="10">
    <source>
        <dbReference type="Proteomes" id="UP001060164"/>
    </source>
</evidence>
<evidence type="ECO:0000313" key="9">
    <source>
        <dbReference type="EMBL" id="UWP61262.1"/>
    </source>
</evidence>
<keyword evidence="4 7" id="KW-0812">Transmembrane</keyword>
<keyword evidence="5 7" id="KW-1133">Transmembrane helix</keyword>
<dbReference type="InterPro" id="IPR000515">
    <property type="entry name" value="MetI-like"/>
</dbReference>
<organism evidence="9 10">
    <name type="scientific">Ruminococcus gauvreauii</name>
    <dbReference type="NCBI Taxonomy" id="438033"/>
    <lineage>
        <taxon>Bacteria</taxon>
        <taxon>Bacillati</taxon>
        <taxon>Bacillota</taxon>
        <taxon>Clostridia</taxon>
        <taxon>Eubacteriales</taxon>
        <taxon>Oscillospiraceae</taxon>
        <taxon>Ruminococcus</taxon>
    </lineage>
</organism>
<comment type="similarity">
    <text evidence="7">Belongs to the binding-protein-dependent transport system permease family.</text>
</comment>
<dbReference type="InterPro" id="IPR051393">
    <property type="entry name" value="ABC_transporter_permease"/>
</dbReference>
<feature type="transmembrane region" description="Helical" evidence="7">
    <location>
        <begin position="113"/>
        <end position="133"/>
    </location>
</feature>
<dbReference type="CDD" id="cd06261">
    <property type="entry name" value="TM_PBP2"/>
    <property type="match status" value="1"/>
</dbReference>
<dbReference type="PANTHER" id="PTHR30193:SF41">
    <property type="entry name" value="DIACETYLCHITOBIOSE UPTAKE SYSTEM PERMEASE PROTEIN NGCF"/>
    <property type="match status" value="1"/>
</dbReference>
<feature type="transmembrane region" description="Helical" evidence="7">
    <location>
        <begin position="20"/>
        <end position="42"/>
    </location>
</feature>
<feature type="transmembrane region" description="Helical" evidence="7">
    <location>
        <begin position="269"/>
        <end position="292"/>
    </location>
</feature>
<dbReference type="RefSeq" id="WP_044983019.1">
    <property type="nucleotide sequence ID" value="NZ_CABLBR010000004.1"/>
</dbReference>
<dbReference type="SUPFAM" id="SSF161098">
    <property type="entry name" value="MetI-like"/>
    <property type="match status" value="1"/>
</dbReference>
<keyword evidence="3" id="KW-1003">Cell membrane</keyword>
<evidence type="ECO:0000256" key="7">
    <source>
        <dbReference type="RuleBase" id="RU363032"/>
    </source>
</evidence>
<evidence type="ECO:0000256" key="4">
    <source>
        <dbReference type="ARBA" id="ARBA00022692"/>
    </source>
</evidence>
<proteinExistence type="inferred from homology"/>
<feature type="domain" description="ABC transmembrane type-1" evidence="8">
    <location>
        <begin position="76"/>
        <end position="292"/>
    </location>
</feature>
<evidence type="ECO:0000256" key="1">
    <source>
        <dbReference type="ARBA" id="ARBA00004651"/>
    </source>
</evidence>
<protein>
    <submittedName>
        <fullName evidence="9">Sugar ABC transporter permease</fullName>
    </submittedName>
</protein>
<dbReference type="Proteomes" id="UP001060164">
    <property type="component" value="Chromosome"/>
</dbReference>
<reference evidence="9" key="1">
    <citation type="journal article" date="2022" name="Cell">
        <title>Design, construction, and in vivo augmentation of a complex gut microbiome.</title>
        <authorList>
            <person name="Cheng A.G."/>
            <person name="Ho P.Y."/>
            <person name="Aranda-Diaz A."/>
            <person name="Jain S."/>
            <person name="Yu F.B."/>
            <person name="Meng X."/>
            <person name="Wang M."/>
            <person name="Iakiviak M."/>
            <person name="Nagashima K."/>
            <person name="Zhao A."/>
            <person name="Murugkar P."/>
            <person name="Patil A."/>
            <person name="Atabakhsh K."/>
            <person name="Weakley A."/>
            <person name="Yan J."/>
            <person name="Brumbaugh A.R."/>
            <person name="Higginbottom S."/>
            <person name="Dimas A."/>
            <person name="Shiver A.L."/>
            <person name="Deutschbauer A."/>
            <person name="Neff N."/>
            <person name="Sonnenburg J.L."/>
            <person name="Huang K.C."/>
            <person name="Fischbach M.A."/>
        </authorList>
    </citation>
    <scope>NUCLEOTIDE SEQUENCE</scope>
    <source>
        <strain evidence="9">DSM 19829</strain>
    </source>
</reference>
<dbReference type="Pfam" id="PF00528">
    <property type="entry name" value="BPD_transp_1"/>
    <property type="match status" value="1"/>
</dbReference>
<evidence type="ECO:0000256" key="6">
    <source>
        <dbReference type="ARBA" id="ARBA00023136"/>
    </source>
</evidence>
<keyword evidence="2 7" id="KW-0813">Transport</keyword>
<keyword evidence="10" id="KW-1185">Reference proteome</keyword>
<dbReference type="Gene3D" id="1.10.3720.10">
    <property type="entry name" value="MetI-like"/>
    <property type="match status" value="1"/>
</dbReference>
<sequence>MRRKRKSRSCLSANKRDAAVFLTPALLIYGIAIAFPTFYSLYLSFFQWSGNSTKTFVGFDNYKKMFTTDTVAMTAMKNNAVWVILSVTVGIAVAMALALLINKKFRGRTVFRGIFYFPYILSGIVVAQIWVWMYQPNFGFLYNLLDTLHLSQLASPWLSQQETALLAIFIAYLWQSTGGAMVLLLAGLQGIPQELYEAASIDGSNKVQTFIHITIPQLKETMVIVFATQFINAMKVYDIIYSMTGGGPANSTQTLSTWMIKQSFDFTNYGYGCAMAWVMVAVLIIIVIPYVIVMAKED</sequence>
<evidence type="ECO:0000259" key="8">
    <source>
        <dbReference type="PROSITE" id="PS50928"/>
    </source>
</evidence>
<dbReference type="InterPro" id="IPR035906">
    <property type="entry name" value="MetI-like_sf"/>
</dbReference>
<dbReference type="PROSITE" id="PS50928">
    <property type="entry name" value="ABC_TM1"/>
    <property type="match status" value="1"/>
</dbReference>
<keyword evidence="6 7" id="KW-0472">Membrane</keyword>
<evidence type="ECO:0000256" key="2">
    <source>
        <dbReference type="ARBA" id="ARBA00022448"/>
    </source>
</evidence>
<dbReference type="PANTHER" id="PTHR30193">
    <property type="entry name" value="ABC TRANSPORTER PERMEASE PROTEIN"/>
    <property type="match status" value="1"/>
</dbReference>